<keyword evidence="1" id="KW-0812">Transmembrane</keyword>
<name>A0A1G7VLD7_9BURK</name>
<dbReference type="Proteomes" id="UP000199706">
    <property type="component" value="Unassembled WGS sequence"/>
</dbReference>
<sequence>MDFSFALKSFSVVLALFCIALVPFFVRRDPAPVHSIVHIEALPRPEWPSLLTRMGSATLLASFVLLVGGCYLLIKG</sequence>
<dbReference type="EMBL" id="FNCJ01000004">
    <property type="protein sequence ID" value="SDG60378.1"/>
    <property type="molecule type" value="Genomic_DNA"/>
</dbReference>
<accession>A0A1G7VLD7</accession>
<evidence type="ECO:0000256" key="1">
    <source>
        <dbReference type="SAM" id="Phobius"/>
    </source>
</evidence>
<dbReference type="RefSeq" id="WP_090684249.1">
    <property type="nucleotide sequence ID" value="NZ_CADERL010000006.1"/>
</dbReference>
<organism evidence="2 3">
    <name type="scientific">Paraburkholderia phenazinium</name>
    <dbReference type="NCBI Taxonomy" id="60549"/>
    <lineage>
        <taxon>Bacteria</taxon>
        <taxon>Pseudomonadati</taxon>
        <taxon>Pseudomonadota</taxon>
        <taxon>Betaproteobacteria</taxon>
        <taxon>Burkholderiales</taxon>
        <taxon>Burkholderiaceae</taxon>
        <taxon>Paraburkholderia</taxon>
    </lineage>
</organism>
<gene>
    <name evidence="2" type="ORF">SAMN05216466_104115</name>
</gene>
<keyword evidence="1" id="KW-0472">Membrane</keyword>
<dbReference type="OrthoDB" id="9009241at2"/>
<keyword evidence="1" id="KW-1133">Transmembrane helix</keyword>
<protein>
    <submittedName>
        <fullName evidence="2">Uncharacterized protein</fullName>
    </submittedName>
</protein>
<dbReference type="AlphaFoldDB" id="A0A1G7VLD7"/>
<feature type="transmembrane region" description="Helical" evidence="1">
    <location>
        <begin position="52"/>
        <end position="74"/>
    </location>
</feature>
<evidence type="ECO:0000313" key="3">
    <source>
        <dbReference type="Proteomes" id="UP000199706"/>
    </source>
</evidence>
<proteinExistence type="predicted"/>
<evidence type="ECO:0000313" key="2">
    <source>
        <dbReference type="EMBL" id="SDG60378.1"/>
    </source>
</evidence>
<reference evidence="2 3" key="1">
    <citation type="submission" date="2016-10" db="EMBL/GenBank/DDBJ databases">
        <authorList>
            <person name="de Groot N.N."/>
        </authorList>
    </citation>
    <scope>NUCLEOTIDE SEQUENCE [LARGE SCALE GENOMIC DNA]</scope>
    <source>
        <strain evidence="2 3">LMG 2247</strain>
    </source>
</reference>